<dbReference type="Gene3D" id="3.90.180.10">
    <property type="entry name" value="Medium-chain alcohol dehydrogenases, catalytic domain"/>
    <property type="match status" value="1"/>
</dbReference>
<feature type="compositionally biased region" description="Basic and acidic residues" evidence="2">
    <location>
        <begin position="16"/>
        <end position="30"/>
    </location>
</feature>
<dbReference type="SMART" id="SM00829">
    <property type="entry name" value="PKS_ER"/>
    <property type="match status" value="1"/>
</dbReference>
<dbReference type="InterPro" id="IPR036291">
    <property type="entry name" value="NAD(P)-bd_dom_sf"/>
</dbReference>
<protein>
    <submittedName>
        <fullName evidence="5">LOW QUALITY PROTEIN: synaptic vesicle membrane protein VAT-1 homolog-like</fullName>
    </submittedName>
</protein>
<dbReference type="PANTHER" id="PTHR44054">
    <property type="entry name" value="SYNAPTIC VESICLE MEMBRANE PROTEIN VAT-1 HOMOLOG-LIKE"/>
    <property type="match status" value="1"/>
</dbReference>
<dbReference type="InterPro" id="IPR013154">
    <property type="entry name" value="ADH-like_N"/>
</dbReference>
<dbReference type="SUPFAM" id="SSF51735">
    <property type="entry name" value="NAD(P)-binding Rossmann-fold domains"/>
    <property type="match status" value="1"/>
</dbReference>
<dbReference type="PANTHER" id="PTHR44054:SF2">
    <property type="entry name" value="SYNAPTIC VESICLE MEMBRANE PROTEIN VAT-1 HOMOLOG-LIKE"/>
    <property type="match status" value="1"/>
</dbReference>
<dbReference type="Gene3D" id="3.40.50.720">
    <property type="entry name" value="NAD(P)-binding Rossmann-like Domain"/>
    <property type="match status" value="1"/>
</dbReference>
<dbReference type="InterPro" id="IPR020843">
    <property type="entry name" value="ER"/>
</dbReference>
<evidence type="ECO:0000259" key="3">
    <source>
        <dbReference type="SMART" id="SM00829"/>
    </source>
</evidence>
<feature type="domain" description="Enoyl reductase (ER)" evidence="3">
    <location>
        <begin position="40"/>
        <end position="367"/>
    </location>
</feature>
<proteinExistence type="predicted"/>
<accession>A0ABM1DW92</accession>
<evidence type="ECO:0000313" key="5">
    <source>
        <dbReference type="RefSeq" id="XP_014664213.1"/>
    </source>
</evidence>
<feature type="region of interest" description="Disordered" evidence="2">
    <location>
        <begin position="364"/>
        <end position="409"/>
    </location>
</feature>
<gene>
    <name evidence="5" type="primary">LOC106806707</name>
</gene>
<dbReference type="SUPFAM" id="SSF50129">
    <property type="entry name" value="GroES-like"/>
    <property type="match status" value="1"/>
</dbReference>
<keyword evidence="4" id="KW-1185">Reference proteome</keyword>
<organism evidence="4 5">
    <name type="scientific">Priapulus caudatus</name>
    <name type="common">Priapulid worm</name>
    <dbReference type="NCBI Taxonomy" id="37621"/>
    <lineage>
        <taxon>Eukaryota</taxon>
        <taxon>Metazoa</taxon>
        <taxon>Ecdysozoa</taxon>
        <taxon>Scalidophora</taxon>
        <taxon>Priapulida</taxon>
        <taxon>Priapulimorpha</taxon>
        <taxon>Priapulimorphida</taxon>
        <taxon>Priapulidae</taxon>
        <taxon>Priapulus</taxon>
    </lineage>
</organism>
<dbReference type="GeneID" id="106806707"/>
<sequence length="409" mass="44418">MAEEGKTAAASSEPAGEEKASEPAPEPAKEMRACVLTGFGGLKTVKVQKKPEPTAGEGEVLIRVRAGGLNFLDLMVRQGAIDNPPKTPIIMGFECAGEIEAVGEGVQDLKVGDHVMALSEFCAWAELVAVPAKHVYKMAAGMTFHEAAAIPLNYAVAYIMLFEIGNLRAGKSVLVHSVGGGVGHAVSQLCKTLDNVTLFGTASKGKEEAIKENVTHLFDHSIDYVQEIRKISPEGVDLVLDCLCGDDANKGYTLLKPMGKYILYGTSNIVTGETKSLFSLAKSWWQVDKVSPIKLYDENRFIGGIMLRHLLFRQGQHEYVRTIMEKVVALFTAGKIRPHIDSTWAYEDVQEGMQKMHDRKNIGKILLDPTQEPKPKDVKKPAEAAPDAAANGEKDSKNEGSPEGQETQE</sequence>
<feature type="compositionally biased region" description="Basic and acidic residues" evidence="2">
    <location>
        <begin position="371"/>
        <end position="382"/>
    </location>
</feature>
<dbReference type="Proteomes" id="UP000695022">
    <property type="component" value="Unplaced"/>
</dbReference>
<dbReference type="Pfam" id="PF08240">
    <property type="entry name" value="ADH_N"/>
    <property type="match status" value="1"/>
</dbReference>
<dbReference type="CDD" id="cd08275">
    <property type="entry name" value="MDR3"/>
    <property type="match status" value="1"/>
</dbReference>
<name>A0ABM1DW92_PRICU</name>
<feature type="region of interest" description="Disordered" evidence="2">
    <location>
        <begin position="1"/>
        <end position="30"/>
    </location>
</feature>
<evidence type="ECO:0000313" key="4">
    <source>
        <dbReference type="Proteomes" id="UP000695022"/>
    </source>
</evidence>
<dbReference type="InterPro" id="IPR011032">
    <property type="entry name" value="GroES-like_sf"/>
</dbReference>
<evidence type="ECO:0000256" key="2">
    <source>
        <dbReference type="SAM" id="MobiDB-lite"/>
    </source>
</evidence>
<evidence type="ECO:0000256" key="1">
    <source>
        <dbReference type="ARBA" id="ARBA00023002"/>
    </source>
</evidence>
<dbReference type="InterPro" id="IPR052100">
    <property type="entry name" value="SV-ATPase_mito-regulator"/>
</dbReference>
<keyword evidence="1" id="KW-0560">Oxidoreductase</keyword>
<dbReference type="RefSeq" id="XP_014664213.1">
    <property type="nucleotide sequence ID" value="XM_014808727.1"/>
</dbReference>
<dbReference type="Pfam" id="PF13602">
    <property type="entry name" value="ADH_zinc_N_2"/>
    <property type="match status" value="1"/>
</dbReference>
<reference evidence="5" key="1">
    <citation type="submission" date="2025-08" db="UniProtKB">
        <authorList>
            <consortium name="RefSeq"/>
        </authorList>
    </citation>
    <scope>IDENTIFICATION</scope>
</reference>